<dbReference type="STRING" id="1029756.W911_12320"/>
<dbReference type="NCBIfam" id="TIGR01172">
    <property type="entry name" value="cysE"/>
    <property type="match status" value="1"/>
</dbReference>
<evidence type="ECO:0000256" key="4">
    <source>
        <dbReference type="ARBA" id="ARBA00018522"/>
    </source>
</evidence>
<evidence type="ECO:0000256" key="8">
    <source>
        <dbReference type="ARBA" id="ARBA00023315"/>
    </source>
</evidence>
<dbReference type="InterPro" id="IPR018357">
    <property type="entry name" value="Hexapep_transf_CS"/>
</dbReference>
<comment type="similarity">
    <text evidence="2">Belongs to the transferase hexapeptide repeat family.</text>
</comment>
<feature type="compositionally biased region" description="Basic and acidic residues" evidence="10">
    <location>
        <begin position="12"/>
        <end position="23"/>
    </location>
</feature>
<dbReference type="KEGG" id="hni:W911_12320"/>
<dbReference type="InterPro" id="IPR005881">
    <property type="entry name" value="Ser_O-AcTrfase"/>
</dbReference>
<keyword evidence="5" id="KW-0028">Amino-acid biosynthesis</keyword>
<dbReference type="OrthoDB" id="9801456at2"/>
<dbReference type="EC" id="2.3.1.30" evidence="3"/>
<feature type="region of interest" description="Disordered" evidence="10">
    <location>
        <begin position="265"/>
        <end position="291"/>
    </location>
</feature>
<evidence type="ECO:0000256" key="9">
    <source>
        <dbReference type="ARBA" id="ARBA00049486"/>
    </source>
</evidence>
<dbReference type="Gene3D" id="1.10.3130.10">
    <property type="entry name" value="serine acetyltransferase, domain 1"/>
    <property type="match status" value="1"/>
</dbReference>
<evidence type="ECO:0000256" key="2">
    <source>
        <dbReference type="ARBA" id="ARBA00007274"/>
    </source>
</evidence>
<accession>V5SET7</accession>
<dbReference type="Proteomes" id="UP000018542">
    <property type="component" value="Chromosome"/>
</dbReference>
<keyword evidence="13" id="KW-1185">Reference proteome</keyword>
<dbReference type="GO" id="GO:0009001">
    <property type="term" value="F:serine O-acetyltransferase activity"/>
    <property type="evidence" value="ECO:0007669"/>
    <property type="project" value="UniProtKB-EC"/>
</dbReference>
<dbReference type="InterPro" id="IPR010493">
    <property type="entry name" value="Ser_AcTrfase_N"/>
</dbReference>
<evidence type="ECO:0000256" key="1">
    <source>
        <dbReference type="ARBA" id="ARBA00004876"/>
    </source>
</evidence>
<dbReference type="Pfam" id="PF06426">
    <property type="entry name" value="SATase_N"/>
    <property type="match status" value="1"/>
</dbReference>
<gene>
    <name evidence="12" type="ORF">W911_12320</name>
</gene>
<dbReference type="PATRIC" id="fig|1029756.8.peg.2559"/>
<evidence type="ECO:0000256" key="3">
    <source>
        <dbReference type="ARBA" id="ARBA00013266"/>
    </source>
</evidence>
<keyword evidence="8" id="KW-0012">Acyltransferase</keyword>
<dbReference type="PROSITE" id="PS00101">
    <property type="entry name" value="HEXAPEP_TRANSFERASES"/>
    <property type="match status" value="1"/>
</dbReference>
<dbReference type="PANTHER" id="PTHR42811">
    <property type="entry name" value="SERINE ACETYLTRANSFERASE"/>
    <property type="match status" value="1"/>
</dbReference>
<dbReference type="GO" id="GO:0006535">
    <property type="term" value="P:cysteine biosynthetic process from serine"/>
    <property type="evidence" value="ECO:0007669"/>
    <property type="project" value="InterPro"/>
</dbReference>
<dbReference type="FunFam" id="2.160.10.10:FF:000002">
    <property type="entry name" value="Serine acetyltransferase"/>
    <property type="match status" value="1"/>
</dbReference>
<sequence length="291" mass="31020">MNSAKQPVQAGKGERRTPSRRAGDDPIWLALRSEAEAAMAAEPALTGFIYATVASHENLEDAICHRIAQRLGHADVDAGLIVQTFRDVLASQPELGRAFRADLAAVIERDPATARYLDPFLYFKGFHALVTHRFAHELWRQGRRDFALYMQSQSSRMFSVDIHPAARIGKGLMLDHATGIVIGETATIGDNCSFLHAVTLGGSGKQTGDRHPKIGSCVLIGAGAKVLGNIHVGNSSRIAAGSVVLSDVPPHVTVAGVPARIVGPAGAEPGRTMDQTFESDPGIGPDDYAML</sequence>
<dbReference type="SMART" id="SM00971">
    <property type="entry name" value="SATase_N"/>
    <property type="match status" value="1"/>
</dbReference>
<evidence type="ECO:0000256" key="6">
    <source>
        <dbReference type="ARBA" id="ARBA00022679"/>
    </source>
</evidence>
<dbReference type="RefSeq" id="WP_023787803.1">
    <property type="nucleotide sequence ID" value="NC_022997.1"/>
</dbReference>
<evidence type="ECO:0000256" key="7">
    <source>
        <dbReference type="ARBA" id="ARBA00022737"/>
    </source>
</evidence>
<dbReference type="InterPro" id="IPR001451">
    <property type="entry name" value="Hexapep"/>
</dbReference>
<proteinExistence type="inferred from homology"/>
<dbReference type="HOGENOM" id="CLU_051638_0_1_5"/>
<reference evidence="12 13" key="1">
    <citation type="journal article" date="2014" name="Genome Announc.">
        <title>Complete Genome Sequence of Hyphomicrobium nitrativorans Strain NL23, a Denitrifying Bacterium Isolated from Biofilm of a Methanol-Fed Denitrification System Treating Seawater at the Montreal Biodome.</title>
        <authorList>
            <person name="Martineau C."/>
            <person name="Villeneuve C."/>
            <person name="Mauffrey F."/>
            <person name="Villemur R."/>
        </authorList>
    </citation>
    <scope>NUCLEOTIDE SEQUENCE [LARGE SCALE GENOMIC DNA]</scope>
    <source>
        <strain evidence="12">NL23</strain>
    </source>
</reference>
<dbReference type="InterPro" id="IPR011004">
    <property type="entry name" value="Trimer_LpxA-like_sf"/>
</dbReference>
<name>V5SET7_9HYPH</name>
<protein>
    <recommendedName>
        <fullName evidence="4">Serine acetyltransferase</fullName>
        <ecNumber evidence="3">2.3.1.30</ecNumber>
    </recommendedName>
</protein>
<dbReference type="AlphaFoldDB" id="V5SET7"/>
<comment type="catalytic activity">
    <reaction evidence="9">
        <text>L-serine + acetyl-CoA = O-acetyl-L-serine + CoA</text>
        <dbReference type="Rhea" id="RHEA:24560"/>
        <dbReference type="ChEBI" id="CHEBI:33384"/>
        <dbReference type="ChEBI" id="CHEBI:57287"/>
        <dbReference type="ChEBI" id="CHEBI:57288"/>
        <dbReference type="ChEBI" id="CHEBI:58340"/>
        <dbReference type="EC" id="2.3.1.30"/>
    </reaction>
</comment>
<dbReference type="GO" id="GO:0005737">
    <property type="term" value="C:cytoplasm"/>
    <property type="evidence" value="ECO:0007669"/>
    <property type="project" value="InterPro"/>
</dbReference>
<dbReference type="Pfam" id="PF00132">
    <property type="entry name" value="Hexapep"/>
    <property type="match status" value="1"/>
</dbReference>
<evidence type="ECO:0000256" key="5">
    <source>
        <dbReference type="ARBA" id="ARBA00022605"/>
    </source>
</evidence>
<dbReference type="UniPathway" id="UPA00136">
    <property type="reaction ID" value="UER00199"/>
</dbReference>
<dbReference type="NCBIfam" id="NF041874">
    <property type="entry name" value="EPS_EpsC"/>
    <property type="match status" value="1"/>
</dbReference>
<dbReference type="InterPro" id="IPR053376">
    <property type="entry name" value="Serine_acetyltransferase"/>
</dbReference>
<evidence type="ECO:0000256" key="10">
    <source>
        <dbReference type="SAM" id="MobiDB-lite"/>
    </source>
</evidence>
<evidence type="ECO:0000259" key="11">
    <source>
        <dbReference type="SMART" id="SM00971"/>
    </source>
</evidence>
<dbReference type="CDD" id="cd03354">
    <property type="entry name" value="LbH_SAT"/>
    <property type="match status" value="1"/>
</dbReference>
<keyword evidence="7" id="KW-0677">Repeat</keyword>
<evidence type="ECO:0000313" key="13">
    <source>
        <dbReference type="Proteomes" id="UP000018542"/>
    </source>
</evidence>
<dbReference type="InterPro" id="IPR042122">
    <property type="entry name" value="Ser_AcTrfase_N_sf"/>
</dbReference>
<comment type="pathway">
    <text evidence="1">Amino-acid biosynthesis; L-cysteine biosynthesis; L-cysteine from L-serine: step 1/2.</text>
</comment>
<dbReference type="Gene3D" id="2.160.10.10">
    <property type="entry name" value="Hexapeptide repeat proteins"/>
    <property type="match status" value="1"/>
</dbReference>
<organism evidence="12 13">
    <name type="scientific">Hyphomicrobium nitrativorans NL23</name>
    <dbReference type="NCBI Taxonomy" id="1029756"/>
    <lineage>
        <taxon>Bacteria</taxon>
        <taxon>Pseudomonadati</taxon>
        <taxon>Pseudomonadota</taxon>
        <taxon>Alphaproteobacteria</taxon>
        <taxon>Hyphomicrobiales</taxon>
        <taxon>Hyphomicrobiaceae</taxon>
        <taxon>Hyphomicrobium</taxon>
    </lineage>
</organism>
<feature type="domain" description="Serine acetyltransferase N-terminal" evidence="11">
    <location>
        <begin position="27"/>
        <end position="131"/>
    </location>
</feature>
<dbReference type="SUPFAM" id="SSF51161">
    <property type="entry name" value="Trimeric LpxA-like enzymes"/>
    <property type="match status" value="1"/>
</dbReference>
<keyword evidence="6 12" id="KW-0808">Transferase</keyword>
<evidence type="ECO:0000313" key="12">
    <source>
        <dbReference type="EMBL" id="AHB49012.1"/>
    </source>
</evidence>
<dbReference type="EMBL" id="CP006912">
    <property type="protein sequence ID" value="AHB49012.1"/>
    <property type="molecule type" value="Genomic_DNA"/>
</dbReference>
<dbReference type="InterPro" id="IPR045304">
    <property type="entry name" value="LbH_SAT"/>
</dbReference>
<feature type="region of interest" description="Disordered" evidence="10">
    <location>
        <begin position="1"/>
        <end position="23"/>
    </location>
</feature>